<proteinExistence type="predicted"/>
<name>A0A5S4YQ46_9BRAD</name>
<sequence length="486" mass="53093">MAQVRSQVRSHVGSYAGLYARSPTFKSLIWRIVFLHIVAVAVVAIFLPLVLFWLLNSEIDLLHRDAMRAQAEVLAERIVAQPDGTLTFNLPDSLRGLYSDAYGRYRYDIRDAEGRLLFSSHRRAGAAAAAPLSETISGAGVTRDISGKTVRIQVAEDLAHRDVIIDDIVSNFFRRVGWITIPILLILLATDIIIFRRAIAPLWKASEEASNIGPARTDIRLPTEQIPREIMPLVTAVNQALDRLDGGFRVQRQFTADAAHQLRTPLAILRTRIETLHDGAAKQALHADIEGMSRIVAQLLEIAELDTLVLDPGETADLRAVCAEVVGAIAPFALARHKDIALKGSEVPVMIHGNSEMLQRAIFNLAENAIKFTAKDTSVDVEVRDDGSVHVRDCGPGIAEAERELIFQRFWRADRQRTDGAGLGLSIVRAVADDHAATVEVANLAGGGAEFTLRFRLAEEAMVAEKDLPGTNAAPSSLVAGRSHMG</sequence>
<evidence type="ECO:0000256" key="4">
    <source>
        <dbReference type="ARBA" id="ARBA00022553"/>
    </source>
</evidence>
<dbReference type="PROSITE" id="PS50109">
    <property type="entry name" value="HIS_KIN"/>
    <property type="match status" value="1"/>
</dbReference>
<dbReference type="GO" id="GO:0005524">
    <property type="term" value="F:ATP binding"/>
    <property type="evidence" value="ECO:0007669"/>
    <property type="project" value="UniProtKB-KW"/>
</dbReference>
<dbReference type="CDD" id="cd00082">
    <property type="entry name" value="HisKA"/>
    <property type="match status" value="1"/>
</dbReference>
<evidence type="ECO:0000256" key="3">
    <source>
        <dbReference type="ARBA" id="ARBA00012438"/>
    </source>
</evidence>
<dbReference type="InterPro" id="IPR004358">
    <property type="entry name" value="Sig_transdc_His_kin-like_C"/>
</dbReference>
<dbReference type="EMBL" id="VSTH01000041">
    <property type="protein sequence ID" value="TYO66153.1"/>
    <property type="molecule type" value="Genomic_DNA"/>
</dbReference>
<accession>A0A5S4YQ46</accession>
<feature type="domain" description="Histidine kinase" evidence="14">
    <location>
        <begin position="257"/>
        <end position="459"/>
    </location>
</feature>
<evidence type="ECO:0000256" key="5">
    <source>
        <dbReference type="ARBA" id="ARBA00022679"/>
    </source>
</evidence>
<comment type="caution">
    <text evidence="16">The sequence shown here is derived from an EMBL/GenBank/DDBJ whole genome shotgun (WGS) entry which is preliminary data.</text>
</comment>
<keyword evidence="11" id="KW-0902">Two-component regulatory system</keyword>
<gene>
    <name evidence="16" type="ORF">FXV83_12900</name>
</gene>
<keyword evidence="6 13" id="KW-0812">Transmembrane</keyword>
<evidence type="ECO:0000256" key="13">
    <source>
        <dbReference type="SAM" id="Phobius"/>
    </source>
</evidence>
<evidence type="ECO:0000313" key="16">
    <source>
        <dbReference type="EMBL" id="TYO66153.1"/>
    </source>
</evidence>
<dbReference type="GO" id="GO:0000155">
    <property type="term" value="F:phosphorelay sensor kinase activity"/>
    <property type="evidence" value="ECO:0007669"/>
    <property type="project" value="InterPro"/>
</dbReference>
<dbReference type="GO" id="GO:0005886">
    <property type="term" value="C:plasma membrane"/>
    <property type="evidence" value="ECO:0007669"/>
    <property type="project" value="TreeGrafter"/>
</dbReference>
<dbReference type="InterPro" id="IPR005467">
    <property type="entry name" value="His_kinase_dom"/>
</dbReference>
<evidence type="ECO:0000259" key="14">
    <source>
        <dbReference type="PROSITE" id="PS50109"/>
    </source>
</evidence>
<dbReference type="InterPro" id="IPR036097">
    <property type="entry name" value="HisK_dim/P_sf"/>
</dbReference>
<dbReference type="PRINTS" id="PR00344">
    <property type="entry name" value="BCTRLSENSOR"/>
</dbReference>
<evidence type="ECO:0000256" key="2">
    <source>
        <dbReference type="ARBA" id="ARBA00004141"/>
    </source>
</evidence>
<evidence type="ECO:0000256" key="7">
    <source>
        <dbReference type="ARBA" id="ARBA00022741"/>
    </source>
</evidence>
<feature type="transmembrane region" description="Helical" evidence="13">
    <location>
        <begin position="176"/>
        <end position="195"/>
    </location>
</feature>
<keyword evidence="10 13" id="KW-1133">Transmembrane helix</keyword>
<dbReference type="InterPro" id="IPR050428">
    <property type="entry name" value="TCS_sensor_his_kinase"/>
</dbReference>
<evidence type="ECO:0000256" key="11">
    <source>
        <dbReference type="ARBA" id="ARBA00023012"/>
    </source>
</evidence>
<dbReference type="SUPFAM" id="SSF47384">
    <property type="entry name" value="Homodimeric domain of signal transducing histidine kinase"/>
    <property type="match status" value="1"/>
</dbReference>
<keyword evidence="9" id="KW-0067">ATP-binding</keyword>
<protein>
    <recommendedName>
        <fullName evidence="3">histidine kinase</fullName>
        <ecNumber evidence="3">2.7.13.3</ecNumber>
    </recommendedName>
</protein>
<dbReference type="InterPro" id="IPR036890">
    <property type="entry name" value="HATPase_C_sf"/>
</dbReference>
<keyword evidence="8 16" id="KW-0418">Kinase</keyword>
<dbReference type="InterPro" id="IPR003661">
    <property type="entry name" value="HisK_dim/P_dom"/>
</dbReference>
<evidence type="ECO:0000256" key="9">
    <source>
        <dbReference type="ARBA" id="ARBA00022840"/>
    </source>
</evidence>
<dbReference type="Proteomes" id="UP000324797">
    <property type="component" value="Unassembled WGS sequence"/>
</dbReference>
<comment type="subcellular location">
    <subcellularLocation>
        <location evidence="2">Membrane</location>
        <topology evidence="2">Multi-pass membrane protein</topology>
    </subcellularLocation>
</comment>
<dbReference type="RefSeq" id="WP_148739552.1">
    <property type="nucleotide sequence ID" value="NZ_VSTH01000041.1"/>
</dbReference>
<keyword evidence="12 13" id="KW-0472">Membrane</keyword>
<evidence type="ECO:0000256" key="6">
    <source>
        <dbReference type="ARBA" id="ARBA00022692"/>
    </source>
</evidence>
<dbReference type="InterPro" id="IPR003660">
    <property type="entry name" value="HAMP_dom"/>
</dbReference>
<organism evidence="16 17">
    <name type="scientific">Bradyrhizobium hipponense</name>
    <dbReference type="NCBI Taxonomy" id="2605638"/>
    <lineage>
        <taxon>Bacteria</taxon>
        <taxon>Pseudomonadati</taxon>
        <taxon>Pseudomonadota</taxon>
        <taxon>Alphaproteobacteria</taxon>
        <taxon>Hyphomicrobiales</taxon>
        <taxon>Nitrobacteraceae</taxon>
        <taxon>Bradyrhizobium</taxon>
    </lineage>
</organism>
<evidence type="ECO:0000313" key="17">
    <source>
        <dbReference type="Proteomes" id="UP000324797"/>
    </source>
</evidence>
<evidence type="ECO:0000256" key="12">
    <source>
        <dbReference type="ARBA" id="ARBA00023136"/>
    </source>
</evidence>
<comment type="catalytic activity">
    <reaction evidence="1">
        <text>ATP + protein L-histidine = ADP + protein N-phospho-L-histidine.</text>
        <dbReference type="EC" id="2.7.13.3"/>
    </reaction>
</comment>
<keyword evidence="4" id="KW-0597">Phosphoprotein</keyword>
<dbReference type="InterPro" id="IPR003594">
    <property type="entry name" value="HATPase_dom"/>
</dbReference>
<dbReference type="PANTHER" id="PTHR45436:SF15">
    <property type="entry name" value="SENSOR HISTIDINE KINASE CUSS"/>
    <property type="match status" value="1"/>
</dbReference>
<evidence type="ECO:0000259" key="15">
    <source>
        <dbReference type="PROSITE" id="PS50885"/>
    </source>
</evidence>
<dbReference type="FunFam" id="1.10.287.130:FF:000035">
    <property type="entry name" value="Two-component sensor histidine kinase"/>
    <property type="match status" value="1"/>
</dbReference>
<dbReference type="EC" id="2.7.13.3" evidence="3"/>
<keyword evidence="7" id="KW-0547">Nucleotide-binding</keyword>
<reference evidence="16 17" key="1">
    <citation type="submission" date="2019-08" db="EMBL/GenBank/DDBJ databases">
        <title>Bradyrhizobium hipponensis sp. nov., a rhizobium isolated from a Lupinus angustifolius root nodule in Tunisia.</title>
        <authorList>
            <person name="Off K."/>
            <person name="Rejili M."/>
            <person name="Mars M."/>
            <person name="Brachmann A."/>
            <person name="Marin M."/>
        </authorList>
    </citation>
    <scope>NUCLEOTIDE SEQUENCE [LARGE SCALE GENOMIC DNA]</scope>
    <source>
        <strain evidence="17">aSej3</strain>
    </source>
</reference>
<dbReference type="Pfam" id="PF00512">
    <property type="entry name" value="HisKA"/>
    <property type="match status" value="1"/>
</dbReference>
<evidence type="ECO:0000256" key="1">
    <source>
        <dbReference type="ARBA" id="ARBA00000085"/>
    </source>
</evidence>
<keyword evidence="5" id="KW-0808">Transferase</keyword>
<dbReference type="PANTHER" id="PTHR45436">
    <property type="entry name" value="SENSOR HISTIDINE KINASE YKOH"/>
    <property type="match status" value="1"/>
</dbReference>
<dbReference type="AlphaFoldDB" id="A0A5S4YQ46"/>
<dbReference type="SMART" id="SM00388">
    <property type="entry name" value="HisKA"/>
    <property type="match status" value="1"/>
</dbReference>
<dbReference type="PROSITE" id="PS50885">
    <property type="entry name" value="HAMP"/>
    <property type="match status" value="1"/>
</dbReference>
<keyword evidence="17" id="KW-1185">Reference proteome</keyword>
<dbReference type="Gene3D" id="1.10.287.130">
    <property type="match status" value="1"/>
</dbReference>
<dbReference type="Gene3D" id="3.30.565.10">
    <property type="entry name" value="Histidine kinase-like ATPase, C-terminal domain"/>
    <property type="match status" value="1"/>
</dbReference>
<evidence type="ECO:0000256" key="10">
    <source>
        <dbReference type="ARBA" id="ARBA00022989"/>
    </source>
</evidence>
<dbReference type="SUPFAM" id="SSF55874">
    <property type="entry name" value="ATPase domain of HSP90 chaperone/DNA topoisomerase II/histidine kinase"/>
    <property type="match status" value="1"/>
</dbReference>
<dbReference type="Pfam" id="PF02518">
    <property type="entry name" value="HATPase_c"/>
    <property type="match status" value="1"/>
</dbReference>
<feature type="transmembrane region" description="Helical" evidence="13">
    <location>
        <begin position="28"/>
        <end position="55"/>
    </location>
</feature>
<feature type="domain" description="HAMP" evidence="15">
    <location>
        <begin position="196"/>
        <end position="249"/>
    </location>
</feature>
<evidence type="ECO:0000256" key="8">
    <source>
        <dbReference type="ARBA" id="ARBA00022777"/>
    </source>
</evidence>
<dbReference type="SMART" id="SM00387">
    <property type="entry name" value="HATPase_c"/>
    <property type="match status" value="1"/>
</dbReference>